<dbReference type="InterPro" id="IPR017900">
    <property type="entry name" value="4Fe4S_Fe_S_CS"/>
</dbReference>
<dbReference type="SUPFAM" id="SSF46548">
    <property type="entry name" value="alpha-helical ferredoxin"/>
    <property type="match status" value="1"/>
</dbReference>
<dbReference type="InterPro" id="IPR016171">
    <property type="entry name" value="Vanillyl_alc_oxidase_C-sub2"/>
</dbReference>
<feature type="domain" description="4Fe-4S ferredoxin-type" evidence="11">
    <location>
        <begin position="540"/>
        <end position="571"/>
    </location>
</feature>
<accession>A0A1E5BDJ5</accession>
<dbReference type="Gene3D" id="3.30.70.2740">
    <property type="match status" value="1"/>
</dbReference>
<dbReference type="InterPro" id="IPR009051">
    <property type="entry name" value="Helical_ferredxn"/>
</dbReference>
<dbReference type="PROSITE" id="PS00198">
    <property type="entry name" value="4FE4S_FER_1"/>
    <property type="match status" value="1"/>
</dbReference>
<comment type="cofactor">
    <cofactor evidence="1">
        <name>FAD</name>
        <dbReference type="ChEBI" id="CHEBI:57692"/>
    </cofactor>
</comment>
<evidence type="ECO:0000256" key="6">
    <source>
        <dbReference type="ARBA" id="ARBA00022946"/>
    </source>
</evidence>
<dbReference type="InterPro" id="IPR004113">
    <property type="entry name" value="FAD-bd_oxidored_4_C"/>
</dbReference>
<dbReference type="eggNOG" id="COG1145">
    <property type="taxonomic scope" value="Bacteria"/>
</dbReference>
<keyword evidence="6" id="KW-0809">Transit peptide</keyword>
<dbReference type="eggNOG" id="COG0277">
    <property type="taxonomic scope" value="Bacteria"/>
</dbReference>
<organism evidence="13 14">
    <name type="scientific">Vibrio genomosp. F10 str. ZF-129</name>
    <dbReference type="NCBI Taxonomy" id="1187848"/>
    <lineage>
        <taxon>Bacteria</taxon>
        <taxon>Pseudomonadati</taxon>
        <taxon>Pseudomonadota</taxon>
        <taxon>Gammaproteobacteria</taxon>
        <taxon>Vibrionales</taxon>
        <taxon>Vibrionaceae</taxon>
        <taxon>Vibrio</taxon>
    </lineage>
</organism>
<evidence type="ECO:0000256" key="9">
    <source>
        <dbReference type="ARBA" id="ARBA00023014"/>
    </source>
</evidence>
<dbReference type="Gene3D" id="3.30.70.2190">
    <property type="match status" value="1"/>
</dbReference>
<comment type="similarity">
    <text evidence="2">Belongs to the FAD-binding oxidoreductase/transferase type 4 family.</text>
</comment>
<evidence type="ECO:0000256" key="10">
    <source>
        <dbReference type="ARBA" id="ARBA00038897"/>
    </source>
</evidence>
<dbReference type="Gene3D" id="3.30.465.10">
    <property type="match status" value="1"/>
</dbReference>
<evidence type="ECO:0000256" key="4">
    <source>
        <dbReference type="ARBA" id="ARBA00022723"/>
    </source>
</evidence>
<keyword evidence="7" id="KW-0560">Oxidoreductase</keyword>
<dbReference type="GO" id="GO:0051536">
    <property type="term" value="F:iron-sulfur cluster binding"/>
    <property type="evidence" value="ECO:0007669"/>
    <property type="project" value="UniProtKB-KW"/>
</dbReference>
<keyword evidence="9" id="KW-0411">Iron-sulfur</keyword>
<dbReference type="InterPro" id="IPR016166">
    <property type="entry name" value="FAD-bd_PCMH"/>
</dbReference>
<dbReference type="eggNOG" id="COG0247">
    <property type="taxonomic scope" value="Bacteria"/>
</dbReference>
<dbReference type="FunFam" id="1.10.45.10:FF:000001">
    <property type="entry name" value="D-lactate dehydrogenase mitochondrial"/>
    <property type="match status" value="1"/>
</dbReference>
<dbReference type="OrthoDB" id="9811557at2"/>
<evidence type="ECO:0000259" key="11">
    <source>
        <dbReference type="PROSITE" id="PS51379"/>
    </source>
</evidence>
<dbReference type="GO" id="GO:0071949">
    <property type="term" value="F:FAD binding"/>
    <property type="evidence" value="ECO:0007669"/>
    <property type="project" value="InterPro"/>
</dbReference>
<dbReference type="SUPFAM" id="SSF56176">
    <property type="entry name" value="FAD-binding/transporter-associated domain-like"/>
    <property type="match status" value="1"/>
</dbReference>
<dbReference type="GO" id="GO:0046872">
    <property type="term" value="F:metal ion binding"/>
    <property type="evidence" value="ECO:0007669"/>
    <property type="project" value="UniProtKB-KW"/>
</dbReference>
<evidence type="ECO:0000256" key="7">
    <source>
        <dbReference type="ARBA" id="ARBA00023002"/>
    </source>
</evidence>
<evidence type="ECO:0000256" key="2">
    <source>
        <dbReference type="ARBA" id="ARBA00008000"/>
    </source>
</evidence>
<dbReference type="FunFam" id="1.10.1060.10:FF:000019">
    <property type="entry name" value="Oxidoreductase/iron-sulfur cluster-binding protein"/>
    <property type="match status" value="1"/>
</dbReference>
<evidence type="ECO:0000259" key="12">
    <source>
        <dbReference type="PROSITE" id="PS51387"/>
    </source>
</evidence>
<dbReference type="GO" id="GO:0008720">
    <property type="term" value="F:D-lactate dehydrogenase (NAD+) activity"/>
    <property type="evidence" value="ECO:0007669"/>
    <property type="project" value="TreeGrafter"/>
</dbReference>
<sequence length="952" mass="104684">MSNSHHNNQSQDSHYQQLESLLAAKIEPERIVTQEAKRLAYGTDASFYRLIPKIVLRLKNLDEVIYAIQCCREMDIHCTFRAAGTSLSGQAVSDSVLITLTDDWRSHEILDDGDKILLQPGVIGADANKYLAPFQRKIGPDPASINTCKIGGIAANNASGMCCGTAQNSYKTVDSMKIVFSDGSILNTGDATSIAEFSQQNPALIAGIKALHNDTIANTELTQRIKHKYRLKNTTGYAINALVDYHDPIDIIEHLMIGSEGTLGFIAEVTYNTVVEHAHKASALLVFSDIEQASQAVTTLSNSPVAAVELMDGRALRSVANNAGLPDFIKTLDIEAAAILVESHASDDDALTQQCQQVMAALSGFSIIESVPFTSDSKTVATLWGIRKGMFPAVGAVREVGTTVIIEDVAFPIEHLANGVRDLQSLFEKYRYDEAIIFGHALEGNLHFVFTQGFDSQEEIDRYGGFMDDVADLVAVKYQGSLKAEHGTGRNMAPYVELEWGKDGYALMQKIKRLFDPQGLFNPGVIINDNPHSHLEDLKPMPAADELVDRCIECGFCEPVCPSRTLTLSPRQRIVLYRELQRRKNAGETVQASELEQVFEYQGLDTCAATGLCADRCPVGINTGDLVKKLRSVKYQRLTPIVKWTAQWTADHFAATTAVARIGLKANRIATQTIGGEKVAKITHGLRSLTKGKTPIWMSEYPQENAFKMSSTPTVQSNKKVVYLPSCASRNMSQQSSAPDQRSLTEVTLSLLNKAGYEVIIPNKLSDQCCGMPYDSKGITDLAEQKSQQLEQALWFASRNGRYPVLMDTSPCAKRSIEQFTKPMEVLEPTGFILKHLKEHLNFAPIQETVMLHVTCSSRRMRLANDMLELAKACTSEVIVPEHIECCGWAGDKGFMTPELNAAAVHPLKAQVPDHCTRGFSNSRTCEIGLSHHSGVPYQSILYLVDEVTTKA</sequence>
<comment type="caution">
    <text evidence="13">The sequence shown here is derived from an EMBL/GenBank/DDBJ whole genome shotgun (WGS) entry which is preliminary data.</text>
</comment>
<dbReference type="Pfam" id="PF13183">
    <property type="entry name" value="Fer4_8"/>
    <property type="match status" value="1"/>
</dbReference>
<evidence type="ECO:0000256" key="1">
    <source>
        <dbReference type="ARBA" id="ARBA00001974"/>
    </source>
</evidence>
<dbReference type="PROSITE" id="PS51379">
    <property type="entry name" value="4FE4S_FER_2"/>
    <property type="match status" value="1"/>
</dbReference>
<dbReference type="InterPro" id="IPR004017">
    <property type="entry name" value="Cys_rich_dom"/>
</dbReference>
<dbReference type="EMBL" id="AJYQ02000106">
    <property type="protein sequence ID" value="OEE33233.1"/>
    <property type="molecule type" value="Genomic_DNA"/>
</dbReference>
<dbReference type="PANTHER" id="PTHR11748:SF111">
    <property type="entry name" value="D-LACTATE DEHYDROGENASE, MITOCHONDRIAL-RELATED"/>
    <property type="match status" value="1"/>
</dbReference>
<keyword evidence="3" id="KW-0285">Flavoprotein</keyword>
<dbReference type="InterPro" id="IPR036318">
    <property type="entry name" value="FAD-bd_PCMH-like_sf"/>
</dbReference>
<dbReference type="InterPro" id="IPR016167">
    <property type="entry name" value="FAD-bd_PCMH_sub1"/>
</dbReference>
<gene>
    <name evidence="13" type="ORF">A1QO_10120</name>
</gene>
<dbReference type="InterPro" id="IPR016169">
    <property type="entry name" value="FAD-bd_PCMH_sub2"/>
</dbReference>
<evidence type="ECO:0000256" key="5">
    <source>
        <dbReference type="ARBA" id="ARBA00022827"/>
    </source>
</evidence>
<keyword evidence="4" id="KW-0479">Metal-binding</keyword>
<proteinExistence type="inferred from homology"/>
<evidence type="ECO:0000313" key="14">
    <source>
        <dbReference type="Proteomes" id="UP000094741"/>
    </source>
</evidence>
<protein>
    <recommendedName>
        <fullName evidence="10">D-lactate dehydrogenase (cytochrome)</fullName>
        <ecNumber evidence="10">1.1.2.4</ecNumber>
    </recommendedName>
</protein>
<dbReference type="InterPro" id="IPR016164">
    <property type="entry name" value="FAD-linked_Oxase-like_C"/>
</dbReference>
<dbReference type="STRING" id="1187848.A1QO_10120"/>
<reference evidence="13 14" key="1">
    <citation type="journal article" date="2012" name="Science">
        <title>Ecological populations of bacteria act as socially cohesive units of antibiotic production and resistance.</title>
        <authorList>
            <person name="Cordero O.X."/>
            <person name="Wildschutte H."/>
            <person name="Kirkup B."/>
            <person name="Proehl S."/>
            <person name="Ngo L."/>
            <person name="Hussain F."/>
            <person name="Le Roux F."/>
            <person name="Mincer T."/>
            <person name="Polz M.F."/>
        </authorList>
    </citation>
    <scope>NUCLEOTIDE SEQUENCE [LARGE SCALE GENOMIC DNA]</scope>
    <source>
        <strain evidence="13 14">ZF-129</strain>
    </source>
</reference>
<keyword evidence="8" id="KW-0408">Iron</keyword>
<dbReference type="GO" id="GO:0004458">
    <property type="term" value="F:D-lactate dehydrogenase (cytochrome) activity"/>
    <property type="evidence" value="ECO:0007669"/>
    <property type="project" value="UniProtKB-EC"/>
</dbReference>
<dbReference type="InterPro" id="IPR006094">
    <property type="entry name" value="Oxid_FAD_bind_N"/>
</dbReference>
<dbReference type="GO" id="GO:1903457">
    <property type="term" value="P:lactate catabolic process"/>
    <property type="evidence" value="ECO:0007669"/>
    <property type="project" value="TreeGrafter"/>
</dbReference>
<dbReference type="InterPro" id="IPR017896">
    <property type="entry name" value="4Fe4S_Fe-S-bd"/>
</dbReference>
<evidence type="ECO:0000256" key="8">
    <source>
        <dbReference type="ARBA" id="ARBA00023004"/>
    </source>
</evidence>
<dbReference type="FunFam" id="3.30.70.2740:FF:000006">
    <property type="entry name" value="NAD-independent D-lactate dehydrogenase"/>
    <property type="match status" value="1"/>
</dbReference>
<dbReference type="Gene3D" id="3.30.43.10">
    <property type="entry name" value="Uridine Diphospho-n-acetylenolpyruvylglucosamine Reductase, domain 2"/>
    <property type="match status" value="1"/>
</dbReference>
<dbReference type="Gene3D" id="1.10.45.10">
    <property type="entry name" value="Vanillyl-alcohol Oxidase, Chain A, domain 4"/>
    <property type="match status" value="1"/>
</dbReference>
<dbReference type="SUPFAM" id="SSF55103">
    <property type="entry name" value="FAD-linked oxidases, C-terminal domain"/>
    <property type="match status" value="1"/>
</dbReference>
<dbReference type="RefSeq" id="WP_017040927.1">
    <property type="nucleotide sequence ID" value="NZ_AJYQ02000106.1"/>
</dbReference>
<feature type="domain" description="FAD-binding PCMH-type" evidence="12">
    <location>
        <begin position="48"/>
        <end position="276"/>
    </location>
</feature>
<dbReference type="Gene3D" id="1.10.1060.10">
    <property type="entry name" value="Alpha-helical ferredoxin"/>
    <property type="match status" value="1"/>
</dbReference>
<dbReference type="Proteomes" id="UP000094741">
    <property type="component" value="Unassembled WGS sequence"/>
</dbReference>
<name>A0A1E5BDJ5_9VIBR</name>
<dbReference type="AlphaFoldDB" id="A0A1E5BDJ5"/>
<dbReference type="Pfam" id="PF01565">
    <property type="entry name" value="FAD_binding_4"/>
    <property type="match status" value="1"/>
</dbReference>
<dbReference type="Pfam" id="PF02913">
    <property type="entry name" value="FAD-oxidase_C"/>
    <property type="match status" value="1"/>
</dbReference>
<dbReference type="PANTHER" id="PTHR11748">
    <property type="entry name" value="D-LACTATE DEHYDROGENASE"/>
    <property type="match status" value="1"/>
</dbReference>
<evidence type="ECO:0000313" key="13">
    <source>
        <dbReference type="EMBL" id="OEE33233.1"/>
    </source>
</evidence>
<dbReference type="Pfam" id="PF02754">
    <property type="entry name" value="CCG"/>
    <property type="match status" value="1"/>
</dbReference>
<keyword evidence="5" id="KW-0274">FAD</keyword>
<dbReference type="EC" id="1.1.2.4" evidence="10"/>
<dbReference type="PROSITE" id="PS51387">
    <property type="entry name" value="FAD_PCMH"/>
    <property type="match status" value="1"/>
</dbReference>
<evidence type="ECO:0000256" key="3">
    <source>
        <dbReference type="ARBA" id="ARBA00022630"/>
    </source>
</evidence>